<accession>A0A2G9S4S0</accession>
<proteinExistence type="predicted"/>
<dbReference type="Proteomes" id="UP000228934">
    <property type="component" value="Unassembled WGS sequence"/>
</dbReference>
<organism evidence="1 2">
    <name type="scientific">Aquarana catesbeiana</name>
    <name type="common">American bullfrog</name>
    <name type="synonym">Rana catesbeiana</name>
    <dbReference type="NCBI Taxonomy" id="8400"/>
    <lineage>
        <taxon>Eukaryota</taxon>
        <taxon>Metazoa</taxon>
        <taxon>Chordata</taxon>
        <taxon>Craniata</taxon>
        <taxon>Vertebrata</taxon>
        <taxon>Euteleostomi</taxon>
        <taxon>Amphibia</taxon>
        <taxon>Batrachia</taxon>
        <taxon>Anura</taxon>
        <taxon>Neobatrachia</taxon>
        <taxon>Ranoidea</taxon>
        <taxon>Ranidae</taxon>
        <taxon>Aquarana</taxon>
    </lineage>
</organism>
<evidence type="ECO:0000313" key="1">
    <source>
        <dbReference type="EMBL" id="PIO35132.1"/>
    </source>
</evidence>
<dbReference type="EMBL" id="KV925984">
    <property type="protein sequence ID" value="PIO35132.1"/>
    <property type="molecule type" value="Genomic_DNA"/>
</dbReference>
<keyword evidence="2" id="KW-1185">Reference proteome</keyword>
<name>A0A2G9S4S0_AQUCT</name>
<evidence type="ECO:0000313" key="2">
    <source>
        <dbReference type="Proteomes" id="UP000228934"/>
    </source>
</evidence>
<protein>
    <submittedName>
        <fullName evidence="1">Uncharacterized protein</fullName>
    </submittedName>
</protein>
<gene>
    <name evidence="1" type="ORF">AB205_0115140</name>
</gene>
<sequence>MEICLVYTGRSLYVTAGNDHGWTRCPLDPADWLPCWPMGSACAPTKSSSQADVHLQRFAGSCHLAAV</sequence>
<dbReference type="AlphaFoldDB" id="A0A2G9S4S0"/>
<reference evidence="2" key="1">
    <citation type="journal article" date="2017" name="Nat. Commun.">
        <title>The North American bullfrog draft genome provides insight into hormonal regulation of long noncoding RNA.</title>
        <authorList>
            <person name="Hammond S.A."/>
            <person name="Warren R.L."/>
            <person name="Vandervalk B.P."/>
            <person name="Kucuk E."/>
            <person name="Khan H."/>
            <person name="Gibb E.A."/>
            <person name="Pandoh P."/>
            <person name="Kirk H."/>
            <person name="Zhao Y."/>
            <person name="Jones M."/>
            <person name="Mungall A.J."/>
            <person name="Coope R."/>
            <person name="Pleasance S."/>
            <person name="Moore R.A."/>
            <person name="Holt R.A."/>
            <person name="Round J.M."/>
            <person name="Ohora S."/>
            <person name="Walle B.V."/>
            <person name="Veldhoen N."/>
            <person name="Helbing C.C."/>
            <person name="Birol I."/>
        </authorList>
    </citation>
    <scope>NUCLEOTIDE SEQUENCE [LARGE SCALE GENOMIC DNA]</scope>
</reference>